<evidence type="ECO:0000313" key="2">
    <source>
        <dbReference type="Proteomes" id="UP001055072"/>
    </source>
</evidence>
<evidence type="ECO:0000313" key="1">
    <source>
        <dbReference type="EMBL" id="KAI0091455.1"/>
    </source>
</evidence>
<comment type="caution">
    <text evidence="1">The sequence shown here is derived from an EMBL/GenBank/DDBJ whole genome shotgun (WGS) entry which is preliminary data.</text>
</comment>
<name>A0ACB8UB18_9APHY</name>
<organism evidence="1 2">
    <name type="scientific">Irpex rosettiformis</name>
    <dbReference type="NCBI Taxonomy" id="378272"/>
    <lineage>
        <taxon>Eukaryota</taxon>
        <taxon>Fungi</taxon>
        <taxon>Dikarya</taxon>
        <taxon>Basidiomycota</taxon>
        <taxon>Agaricomycotina</taxon>
        <taxon>Agaricomycetes</taxon>
        <taxon>Polyporales</taxon>
        <taxon>Irpicaceae</taxon>
        <taxon>Irpex</taxon>
    </lineage>
</organism>
<dbReference type="EMBL" id="MU274905">
    <property type="protein sequence ID" value="KAI0091455.1"/>
    <property type="molecule type" value="Genomic_DNA"/>
</dbReference>
<keyword evidence="2" id="KW-1185">Reference proteome</keyword>
<gene>
    <name evidence="1" type="ORF">BDY19DRAFT_991161</name>
</gene>
<dbReference type="Proteomes" id="UP001055072">
    <property type="component" value="Unassembled WGS sequence"/>
</dbReference>
<proteinExistence type="predicted"/>
<sequence>MSDVAVSSEKPSPRTTYVGRMKKKREKLKDGEVREIIEDSEKEEETEEMNGEDTGLESKTAPVLKPTAPEKTFVVPQTPASASRKPLSSASVVVPASGSKHIRNGSTSSVQGKPQSHAGIEGTESISDAESIATIDGKPRRKRKSEAERIQFFKDDLWCQEVEAHRILCRNCGEWKDLHPKRRFVMQNWLAHKKACPGSKNPPLFSTPKPISQVSALHAVATPIRTQTPSSTTSDTLGPMEAEGKATLENDFRTGEIRPHEVFCTQCATWVKLYPTTKYSPKNWLAHVQQCPGTASSSAAPTAVEPSSPPAPIEDDTSSTVAVPSTPSVSEKAPIIPKAVPAYSRKRARDSDDDDDDISVSPAKRQVRPRTDSYKPPLGRALWDLVTKPITSFIQGFKHGIKPDAGTGSSTGSSTGSKPEEVK</sequence>
<accession>A0ACB8UB18</accession>
<protein>
    <submittedName>
        <fullName evidence="1">Uncharacterized protein</fullName>
    </submittedName>
</protein>
<reference evidence="1" key="1">
    <citation type="journal article" date="2021" name="Environ. Microbiol.">
        <title>Gene family expansions and transcriptome signatures uncover fungal adaptations to wood decay.</title>
        <authorList>
            <person name="Hage H."/>
            <person name="Miyauchi S."/>
            <person name="Viragh M."/>
            <person name="Drula E."/>
            <person name="Min B."/>
            <person name="Chaduli D."/>
            <person name="Navarro D."/>
            <person name="Favel A."/>
            <person name="Norest M."/>
            <person name="Lesage-Meessen L."/>
            <person name="Balint B."/>
            <person name="Merenyi Z."/>
            <person name="de Eugenio L."/>
            <person name="Morin E."/>
            <person name="Martinez A.T."/>
            <person name="Baldrian P."/>
            <person name="Stursova M."/>
            <person name="Martinez M.J."/>
            <person name="Novotny C."/>
            <person name="Magnuson J.K."/>
            <person name="Spatafora J.W."/>
            <person name="Maurice S."/>
            <person name="Pangilinan J."/>
            <person name="Andreopoulos W."/>
            <person name="LaButti K."/>
            <person name="Hundley H."/>
            <person name="Na H."/>
            <person name="Kuo A."/>
            <person name="Barry K."/>
            <person name="Lipzen A."/>
            <person name="Henrissat B."/>
            <person name="Riley R."/>
            <person name="Ahrendt S."/>
            <person name="Nagy L.G."/>
            <person name="Grigoriev I.V."/>
            <person name="Martin F."/>
            <person name="Rosso M.N."/>
        </authorList>
    </citation>
    <scope>NUCLEOTIDE SEQUENCE</scope>
    <source>
        <strain evidence="1">CBS 384.51</strain>
    </source>
</reference>